<accession>A0A090WC28</accession>
<dbReference type="InterPro" id="IPR002937">
    <property type="entry name" value="Amino_oxidase"/>
</dbReference>
<dbReference type="Gene3D" id="3.50.50.60">
    <property type="entry name" value="FAD/NAD(P)-binding domain"/>
    <property type="match status" value="2"/>
</dbReference>
<evidence type="ECO:0000256" key="1">
    <source>
        <dbReference type="ARBA" id="ARBA00005995"/>
    </source>
</evidence>
<evidence type="ECO:0000259" key="2">
    <source>
        <dbReference type="Pfam" id="PF01593"/>
    </source>
</evidence>
<evidence type="ECO:0000313" key="3">
    <source>
        <dbReference type="EMBL" id="GAL74555.1"/>
    </source>
</evidence>
<dbReference type="SUPFAM" id="SSF51905">
    <property type="entry name" value="FAD/NAD(P)-binding domain"/>
    <property type="match status" value="1"/>
</dbReference>
<dbReference type="Pfam" id="PF13450">
    <property type="entry name" value="NAD_binding_8"/>
    <property type="match status" value="1"/>
</dbReference>
<proteinExistence type="inferred from homology"/>
<dbReference type="PANTHER" id="PTHR43563:SF1">
    <property type="entry name" value="AMINE OXIDASE [FLAVIN-CONTAINING] B"/>
    <property type="match status" value="1"/>
</dbReference>
<dbReference type="InterPro" id="IPR050703">
    <property type="entry name" value="Flavin_MAO"/>
</dbReference>
<dbReference type="InterPro" id="IPR036188">
    <property type="entry name" value="FAD/NAD-bd_sf"/>
</dbReference>
<gene>
    <name evidence="3" type="ORF">JCM19275_3410</name>
</gene>
<dbReference type="EMBL" id="BBNT01000002">
    <property type="protein sequence ID" value="GAL74555.1"/>
    <property type="molecule type" value="Genomic_DNA"/>
</dbReference>
<sequence>MSKQNTAKYIIVGAGLSGLTSAYLLDKSNETSFMILESRDRIGGRITTENGIDLGATWFQTHHQNVLDVLDDLDVGKFHQYSKGKSILVYNSMAPAHYFENDPNAPSAYRIAGGSSALINSLSSRYRNKIKTSTTVTAITEIKEGVKITTNVETYYAEKVIITIPPRIATRIEFTPALSKKTVKAMETTHTWMSNAIKVGLTFAAPFWREKQLSGTLIGQVGAVTELYDHSNAEDENYSLMGFVNEGLRDVSLAERKTKILDHLQKYLGQDVLNYLTYQEKDWSQDKHTSCKQIKSTYMSPSYGNAVFIDFHLNGKVLFSGTETSPVSGGYMDGAIYSGINATQKLIEGIK</sequence>
<dbReference type="GO" id="GO:0016491">
    <property type="term" value="F:oxidoreductase activity"/>
    <property type="evidence" value="ECO:0007669"/>
    <property type="project" value="InterPro"/>
</dbReference>
<evidence type="ECO:0000313" key="4">
    <source>
        <dbReference type="Proteomes" id="UP000029647"/>
    </source>
</evidence>
<comment type="similarity">
    <text evidence="1">Belongs to the flavin monoamine oxidase family.</text>
</comment>
<dbReference type="SUPFAM" id="SSF54373">
    <property type="entry name" value="FAD-linked reductases, C-terminal domain"/>
    <property type="match status" value="1"/>
</dbReference>
<dbReference type="PANTHER" id="PTHR43563">
    <property type="entry name" value="AMINE OXIDASE"/>
    <property type="match status" value="1"/>
</dbReference>
<name>A0A090WC28_NONUL</name>
<dbReference type="Pfam" id="PF01593">
    <property type="entry name" value="Amino_oxidase"/>
    <property type="match status" value="1"/>
</dbReference>
<feature type="domain" description="Amine oxidase" evidence="2">
    <location>
        <begin position="104"/>
        <end position="346"/>
    </location>
</feature>
<protein>
    <submittedName>
        <fullName evidence="3">Amine oxidase</fullName>
    </submittedName>
</protein>
<organism evidence="3 4">
    <name type="scientific">Nonlabens ulvanivorans</name>
    <name type="common">Persicivirga ulvanivorans</name>
    <dbReference type="NCBI Taxonomy" id="906888"/>
    <lineage>
        <taxon>Bacteria</taxon>
        <taxon>Pseudomonadati</taxon>
        <taxon>Bacteroidota</taxon>
        <taxon>Flavobacteriia</taxon>
        <taxon>Flavobacteriales</taxon>
        <taxon>Flavobacteriaceae</taxon>
        <taxon>Nonlabens</taxon>
    </lineage>
</organism>
<dbReference type="AlphaFoldDB" id="A0A090WC28"/>
<comment type="caution">
    <text evidence="3">The sequence shown here is derived from an EMBL/GenBank/DDBJ whole genome shotgun (WGS) entry which is preliminary data.</text>
</comment>
<dbReference type="Proteomes" id="UP000029647">
    <property type="component" value="Unassembled WGS sequence"/>
</dbReference>
<reference evidence="3 4" key="1">
    <citation type="journal article" date="2014" name="Genome Announc.">
        <title>Draft Genome Sequences of Marine Flavobacterium Nonlabens Strains NR17, NR24, NR27, NR32, NR33, and Ara13.</title>
        <authorList>
            <person name="Nakanishi M."/>
            <person name="Meirelles P."/>
            <person name="Suzuki R."/>
            <person name="Takatani N."/>
            <person name="Mino S."/>
            <person name="Suda W."/>
            <person name="Oshima K."/>
            <person name="Hattori M."/>
            <person name="Ohkuma M."/>
            <person name="Hosokawa M."/>
            <person name="Miyashita K."/>
            <person name="Thompson F.L."/>
            <person name="Niwa A."/>
            <person name="Sawabe T."/>
            <person name="Sawabe T."/>
        </authorList>
    </citation>
    <scope>NUCLEOTIDE SEQUENCE [LARGE SCALE GENOMIC DNA]</scope>
    <source>
        <strain evidence="4">JCM19275</strain>
    </source>
</reference>